<dbReference type="GO" id="GO:0005996">
    <property type="term" value="P:monosaccharide metabolic process"/>
    <property type="evidence" value="ECO:0007669"/>
    <property type="project" value="InterPro"/>
</dbReference>
<dbReference type="GO" id="GO:0005737">
    <property type="term" value="C:cytoplasm"/>
    <property type="evidence" value="ECO:0007669"/>
    <property type="project" value="InterPro"/>
</dbReference>
<keyword evidence="1 3" id="KW-0413">Isomerase</keyword>
<sequence length="452" mass="49692">MENIINKPRVGVLALGRETFDIPYAKEILKQVCASLHSLDIDIIGDPVNLCCDKETTLKTADFLKKQDVDLLLILQITFTDASLTMDTVKTLACPTLMWSFPEPRTGGRLRLNSFCGVNLANHALSRESIKIQTIHGLPDNKNSIDQLLEVAKAAAIIKALKKMKIMVIGDHPTGFDACNYNPLLLKQYFGVQIDCEPLPDFINEVKELPDSIADAAYDRRAKDFSNLSEMDQTATRKTLKVYSGLKEKAKMQAYNGIAVRCWPDFFIDYGCAACGALALMNEDKIPCGCEADVLGVLSSLLAQQVSGDVAFNTDLVDVDSIGNTVVFWHCGQAPIQMADRDGILQATVHSNRKLPLLSEFALKPGRITLVRITQGEGKLRLMIGGGEMLKAPLPFSGTAGTARLDIDAQSYRERLISIGLEHHTTLFYGEHRPLLKKIGQLIGLETIDLTA</sequence>
<dbReference type="InterPro" id="IPR004216">
    <property type="entry name" value="Fuc/Ara_isomerase_C"/>
</dbReference>
<evidence type="ECO:0000256" key="1">
    <source>
        <dbReference type="ARBA" id="ARBA00023235"/>
    </source>
</evidence>
<evidence type="ECO:0000313" key="3">
    <source>
        <dbReference type="EMBL" id="ADC33832.1"/>
    </source>
</evidence>
<dbReference type="CDD" id="cd00578">
    <property type="entry name" value="L-fuc_L-ara-isomerases"/>
    <property type="match status" value="1"/>
</dbReference>
<dbReference type="SUPFAM" id="SSF50443">
    <property type="entry name" value="FucI/AraA C-terminal domain-like"/>
    <property type="match status" value="1"/>
</dbReference>
<dbReference type="AlphaFoldDB" id="A0A806CJR4"/>
<evidence type="ECO:0000256" key="2">
    <source>
        <dbReference type="ARBA" id="ARBA00023277"/>
    </source>
</evidence>
<dbReference type="GO" id="GO:0016861">
    <property type="term" value="F:intramolecular oxidoreductase activity, interconverting aldoses and ketoses"/>
    <property type="evidence" value="ECO:0007669"/>
    <property type="project" value="InterPro"/>
</dbReference>
<dbReference type="SUPFAM" id="SSF53743">
    <property type="entry name" value="FucI/AraA N-terminal and middle domains"/>
    <property type="match status" value="1"/>
</dbReference>
<name>A0A806CJR4_ZYMMO</name>
<dbReference type="PANTHER" id="PTHR36120">
    <property type="entry name" value="FUCOSE ISOMERASE"/>
    <property type="match status" value="1"/>
</dbReference>
<organism evidence="3">
    <name type="scientific">Zymomonas mobilis subsp. mobilis (strain ATCC 31821 / ZM4 / CP4)</name>
    <dbReference type="NCBI Taxonomy" id="264203"/>
    <lineage>
        <taxon>Bacteria</taxon>
        <taxon>Pseudomonadati</taxon>
        <taxon>Pseudomonadota</taxon>
        <taxon>Alphaproteobacteria</taxon>
        <taxon>Sphingomonadales</taxon>
        <taxon>Zymomonadaceae</taxon>
        <taxon>Zymomonas</taxon>
    </lineage>
</organism>
<accession>A0A806CJR4</accession>
<dbReference type="InterPro" id="IPR009015">
    <property type="entry name" value="Fucose_isomerase_N/cen_sf"/>
</dbReference>
<dbReference type="EMBL" id="CP001882">
    <property type="protein sequence ID" value="ADC33832.1"/>
    <property type="molecule type" value="Genomic_DNA"/>
</dbReference>
<proteinExistence type="predicted"/>
<geneLocation type="plasmid" evidence="3">
    <name>pZZM402</name>
</geneLocation>
<protein>
    <submittedName>
        <fullName evidence="3">L-fucose isomerase-like protein</fullName>
    </submittedName>
</protein>
<dbReference type="GeneID" id="79905316"/>
<keyword evidence="3" id="KW-0614">Plasmid</keyword>
<reference evidence="3" key="1">
    <citation type="submission" date="2010-01" db="EMBL/GenBank/DDBJ databases">
        <title>Complete sequence of plasmid2 of Zymomonas mobilis subsp. mobilis ZM4.</title>
        <authorList>
            <consortium name="US DOE Joint Genome Institute"/>
            <person name="Lucas S."/>
            <person name="Copeland A."/>
            <person name="Lapidus A."/>
            <person name="Glavina del Rio T."/>
            <person name="Tice H."/>
            <person name="Bruce D."/>
            <person name="Goodwin L."/>
            <person name="Pitluck S."/>
            <person name="Balakireva M."/>
            <person name="Brettin T."/>
            <person name="Detter J.C."/>
            <person name="Han C."/>
            <person name="Larimer F."/>
            <person name="Land M."/>
            <person name="Hauser L."/>
            <person name="Kyrpides N."/>
            <person name="Mikhailova N."/>
            <person name="Pappas K."/>
        </authorList>
    </citation>
    <scope>NUCLEOTIDE SEQUENCE [LARGE SCALE GENOMIC DNA]</scope>
    <source>
        <strain evidence="3">ZM4</strain>
        <plasmid evidence="3">pZZM402</plasmid>
    </source>
</reference>
<dbReference type="PANTHER" id="PTHR36120:SF1">
    <property type="entry name" value="L-FUCOSE ISOMERASE C-TERMINAL DOMAIN-CONTAINING PROTEIN"/>
    <property type="match status" value="1"/>
</dbReference>
<dbReference type="RefSeq" id="WP_012954722.1">
    <property type="nucleotide sequence ID" value="NC_013785.1"/>
</dbReference>
<keyword evidence="2" id="KW-0119">Carbohydrate metabolism</keyword>
<gene>
    <name evidence="3" type="ORF">ZZM4_0056</name>
</gene>